<evidence type="ECO:0000256" key="1">
    <source>
        <dbReference type="SAM" id="MobiDB-lite"/>
    </source>
</evidence>
<feature type="region of interest" description="Disordered" evidence="1">
    <location>
        <begin position="78"/>
        <end position="112"/>
    </location>
</feature>
<sequence>MARIVLLADACVNGTGSLQDEIRYGEVAEALRILEDARSHSLAAANLLQSLMQVLEKHGAYTTPVMSVATAQMYQRPDTLSLSGTPNPVDANRSGPLGAVPDQTPVTTGQSSYGNQLAQSLEELVDSDGFQWDDLFSGMDGSTFF</sequence>
<dbReference type="AlphaFoldDB" id="A0A7U2MNL5"/>
<organism evidence="2 3">
    <name type="scientific">Aspergillus flavus (strain ATCC 200026 / FGSC A1120 / IAM 13836 / NRRL 3357 / JCM 12722 / SRRC 167)</name>
    <dbReference type="NCBI Taxonomy" id="332952"/>
    <lineage>
        <taxon>Eukaryota</taxon>
        <taxon>Fungi</taxon>
        <taxon>Dikarya</taxon>
        <taxon>Ascomycota</taxon>
        <taxon>Pezizomycotina</taxon>
        <taxon>Eurotiomycetes</taxon>
        <taxon>Eurotiomycetidae</taxon>
        <taxon>Eurotiales</taxon>
        <taxon>Aspergillaceae</taxon>
        <taxon>Aspergillus</taxon>
        <taxon>Aspergillus subgen. Circumdati</taxon>
    </lineage>
</organism>
<protein>
    <submittedName>
        <fullName evidence="2">Uncharacterized protein</fullName>
    </submittedName>
</protein>
<gene>
    <name evidence="2" type="ORF">F9C07_2226913</name>
</gene>
<dbReference type="Proteomes" id="UP000596276">
    <property type="component" value="Chromosome 1"/>
</dbReference>
<keyword evidence="3" id="KW-1185">Reference proteome</keyword>
<reference evidence="3" key="1">
    <citation type="journal article" date="2021" name="G3 (Bethesda)">
        <title>Chromosome assembled and annotated genome sequence of Aspergillus flavus NRRL 3357.</title>
        <authorList>
            <person name="Skerker J.M."/>
            <person name="Pianalto K.M."/>
            <person name="Mondo S.J."/>
            <person name="Yang K."/>
            <person name="Arkin A.P."/>
            <person name="Keller N.P."/>
            <person name="Grigoriev I.V."/>
            <person name="Louise Glass N.L."/>
        </authorList>
    </citation>
    <scope>NUCLEOTIDE SEQUENCE [LARGE SCALE GENOMIC DNA]</scope>
    <source>
        <strain evidence="3">ATCC 200026 / FGSC A1120 / IAM 13836 / NRRL 3357 / JCM 12722 / SRRC 167</strain>
    </source>
</reference>
<proteinExistence type="predicted"/>
<name>A0A7U2MNL5_ASPFN</name>
<dbReference type="VEuPathDB" id="FungiDB:AFLA_002766"/>
<accession>A0A7U2MNL5</accession>
<evidence type="ECO:0000313" key="2">
    <source>
        <dbReference type="EMBL" id="QRD87018.1"/>
    </source>
</evidence>
<dbReference type="VEuPathDB" id="FungiDB:F9C07_2226913"/>
<evidence type="ECO:0000313" key="3">
    <source>
        <dbReference type="Proteomes" id="UP000596276"/>
    </source>
</evidence>
<dbReference type="EMBL" id="CP044619">
    <property type="protein sequence ID" value="QRD87018.1"/>
    <property type="molecule type" value="Genomic_DNA"/>
</dbReference>